<evidence type="ECO:0000313" key="1">
    <source>
        <dbReference type="EMBL" id="QJQ02429.1"/>
    </source>
</evidence>
<dbReference type="Proteomes" id="UP000501648">
    <property type="component" value="Chromosome"/>
</dbReference>
<protein>
    <submittedName>
        <fullName evidence="1">Uncharacterized protein</fullName>
    </submittedName>
</protein>
<accession>A0A6M3ZUT0</accession>
<dbReference type="AlphaFoldDB" id="A0A6M3ZUT0"/>
<evidence type="ECO:0000313" key="2">
    <source>
        <dbReference type="Proteomes" id="UP000501648"/>
    </source>
</evidence>
<proteinExistence type="predicted"/>
<organism evidence="1 2">
    <name type="scientific">Herbaspirillum rubrisubalbicans Os34</name>
    <dbReference type="NCBI Taxonomy" id="1235827"/>
    <lineage>
        <taxon>Bacteria</taxon>
        <taxon>Pseudomonadati</taxon>
        <taxon>Pseudomonadota</taxon>
        <taxon>Betaproteobacteria</taxon>
        <taxon>Burkholderiales</taxon>
        <taxon>Oxalobacteraceae</taxon>
        <taxon>Herbaspirillum</taxon>
    </lineage>
</organism>
<dbReference type="EMBL" id="CP008956">
    <property type="protein sequence ID" value="QJQ02429.1"/>
    <property type="molecule type" value="Genomic_DNA"/>
</dbReference>
<sequence>MSYGQAAGTGAVGGAIAGLVIAKLIDMEHGHIQHGRPLTDPIFLTALQEAAKTTVLISTPKLKEKVEK</sequence>
<reference evidence="1 2" key="1">
    <citation type="journal article" date="2012" name="J. Bacteriol.">
        <title>Genome sequence of the pathogenic Herbaspirillum seropedicae strain Os34, isolated from rice roots.</title>
        <authorList>
            <person name="Ye W."/>
            <person name="Ye S."/>
            <person name="Liu J."/>
            <person name="Chang S."/>
            <person name="Chen M."/>
            <person name="Zhu B."/>
            <person name="Guo L."/>
            <person name="An Q."/>
        </authorList>
    </citation>
    <scope>NUCLEOTIDE SEQUENCE [LARGE SCALE GENOMIC DNA]</scope>
    <source>
        <strain evidence="1 2">Os34</strain>
    </source>
</reference>
<gene>
    <name evidence="1" type="ORF">C798_19970</name>
</gene>
<name>A0A6M3ZUT0_9BURK</name>